<feature type="transmembrane region" description="Helical" evidence="2">
    <location>
        <begin position="20"/>
        <end position="37"/>
    </location>
</feature>
<sequence length="629" mass="67266">MTLRVATAINLSQQPHQTRLVGMFFAILVVTMAFMGVQTRGQEAKFDSIPMIDAFKNEDTIKRMERAAAAFSSHRDVVANFKDLRVAQAYFTRYLPAKMTQPDALEEVSKSVQDAMGYLSRAQRSGVPGANEMLKWVYIGMKQVAEGNYAPIARINATLVLGRLDIKQADQIKQQPPVPLTVCLPILIQLYEDEANAEGIRAAALHGIRRYVTYGFYYLKPDERTKLTQLMTQLLDAPVPQNRSKKAHAFLQRYAVDILDYARTGAAPDLAKQLVSISADPKRPNLIALYSAARVGQMKELQGQVESPSTILESWSARVWLSLQDELKRMQSLERPTQANLQPSSPDSHLQVTDKPKKTPSGGRNGMRMGMGGPGMEGMEDGMMGPEMMMADSGMEGMAMGPGGGGRGRSQMEMDGMMMMDMEGFAGGSANTTALPQAPEVIASRKRLLFIIQQLYLGASGSPNLGIPKTPAGLLASVAEKDKVVVEKWLSDMKAVVESLNDQSNADELLFMEALVAQIEVLKEMAGPVAIEIEQAAAREMSGIPADKAAQAPTDAVPEAPAASPIVPAGPAAAPASVAAPADGNAPPAAPGDTAEAPAADPTAVEDPATDAAAAMAPEAPVLPPVGDL</sequence>
<protein>
    <submittedName>
        <fullName evidence="3">Uncharacterized protein</fullName>
    </submittedName>
</protein>
<feature type="compositionally biased region" description="Gly residues" evidence="1">
    <location>
        <begin position="363"/>
        <end position="375"/>
    </location>
</feature>
<evidence type="ECO:0000256" key="1">
    <source>
        <dbReference type="SAM" id="MobiDB-lite"/>
    </source>
</evidence>
<comment type="caution">
    <text evidence="3">The sequence shown here is derived from an EMBL/GenBank/DDBJ whole genome shotgun (WGS) entry which is preliminary data.</text>
</comment>
<organism evidence="3 4">
    <name type="scientific">Novipirellula galeiformis</name>
    <dbReference type="NCBI Taxonomy" id="2528004"/>
    <lineage>
        <taxon>Bacteria</taxon>
        <taxon>Pseudomonadati</taxon>
        <taxon>Planctomycetota</taxon>
        <taxon>Planctomycetia</taxon>
        <taxon>Pirellulales</taxon>
        <taxon>Pirellulaceae</taxon>
        <taxon>Novipirellula</taxon>
    </lineage>
</organism>
<name>A0A5C6CVY6_9BACT</name>
<keyword evidence="2" id="KW-0472">Membrane</keyword>
<feature type="region of interest" description="Disordered" evidence="1">
    <location>
        <begin position="544"/>
        <end position="629"/>
    </location>
</feature>
<dbReference type="Proteomes" id="UP000316304">
    <property type="component" value="Unassembled WGS sequence"/>
</dbReference>
<keyword evidence="4" id="KW-1185">Reference proteome</keyword>
<accession>A0A5C6CVY6</accession>
<dbReference type="AlphaFoldDB" id="A0A5C6CVY6"/>
<evidence type="ECO:0000313" key="3">
    <source>
        <dbReference type="EMBL" id="TWU27136.1"/>
    </source>
</evidence>
<feature type="compositionally biased region" description="Low complexity" evidence="1">
    <location>
        <begin position="560"/>
        <end position="620"/>
    </location>
</feature>
<keyword evidence="2" id="KW-0812">Transmembrane</keyword>
<gene>
    <name evidence="3" type="ORF">Pla52o_09960</name>
</gene>
<evidence type="ECO:0000313" key="4">
    <source>
        <dbReference type="Proteomes" id="UP000316304"/>
    </source>
</evidence>
<dbReference type="EMBL" id="SJPT01000001">
    <property type="protein sequence ID" value="TWU27136.1"/>
    <property type="molecule type" value="Genomic_DNA"/>
</dbReference>
<proteinExistence type="predicted"/>
<reference evidence="3 4" key="1">
    <citation type="submission" date="2019-02" db="EMBL/GenBank/DDBJ databases">
        <title>Deep-cultivation of Planctomycetes and their phenomic and genomic characterization uncovers novel biology.</title>
        <authorList>
            <person name="Wiegand S."/>
            <person name="Jogler M."/>
            <person name="Boedeker C."/>
            <person name="Pinto D."/>
            <person name="Vollmers J."/>
            <person name="Rivas-Marin E."/>
            <person name="Kohn T."/>
            <person name="Peeters S.H."/>
            <person name="Heuer A."/>
            <person name="Rast P."/>
            <person name="Oberbeckmann S."/>
            <person name="Bunk B."/>
            <person name="Jeske O."/>
            <person name="Meyerdierks A."/>
            <person name="Storesund J.E."/>
            <person name="Kallscheuer N."/>
            <person name="Luecker S."/>
            <person name="Lage O.M."/>
            <person name="Pohl T."/>
            <person name="Merkel B.J."/>
            <person name="Hornburger P."/>
            <person name="Mueller R.-W."/>
            <person name="Bruemmer F."/>
            <person name="Labrenz M."/>
            <person name="Spormann A.M."/>
            <person name="Op Den Camp H."/>
            <person name="Overmann J."/>
            <person name="Amann R."/>
            <person name="Jetten M.S.M."/>
            <person name="Mascher T."/>
            <person name="Medema M.H."/>
            <person name="Devos D.P."/>
            <person name="Kaster A.-K."/>
            <person name="Ovreas L."/>
            <person name="Rohde M."/>
            <person name="Galperin M.Y."/>
            <person name="Jogler C."/>
        </authorList>
    </citation>
    <scope>NUCLEOTIDE SEQUENCE [LARGE SCALE GENOMIC DNA]</scope>
    <source>
        <strain evidence="3 4">Pla52o</strain>
    </source>
</reference>
<evidence type="ECO:0000256" key="2">
    <source>
        <dbReference type="SAM" id="Phobius"/>
    </source>
</evidence>
<feature type="compositionally biased region" description="Polar residues" evidence="1">
    <location>
        <begin position="336"/>
        <end position="351"/>
    </location>
</feature>
<keyword evidence="2" id="KW-1133">Transmembrane helix</keyword>
<feature type="region of interest" description="Disordered" evidence="1">
    <location>
        <begin position="336"/>
        <end position="375"/>
    </location>
</feature>